<dbReference type="Pfam" id="PF03086">
    <property type="entry name" value="DUF240"/>
    <property type="match status" value="1"/>
</dbReference>
<feature type="coiled-coil region" evidence="2">
    <location>
        <begin position="287"/>
        <end position="329"/>
    </location>
</feature>
<dbReference type="Proteomes" id="UP000289557">
    <property type="component" value="Chromosome"/>
</dbReference>
<evidence type="ECO:0000259" key="4">
    <source>
        <dbReference type="Pfam" id="PF03086"/>
    </source>
</evidence>
<reference evidence="5 6" key="1">
    <citation type="submission" date="2019-01" db="EMBL/GenBank/DDBJ databases">
        <authorList>
            <consortium name="Pathogen Informatics"/>
        </authorList>
    </citation>
    <scope>NUCLEOTIDE SEQUENCE [LARGE SCALE GENOMIC DNA]</scope>
    <source>
        <strain evidence="5 6">NCTC10119</strain>
    </source>
</reference>
<proteinExistence type="inferred from homology"/>
<gene>
    <name evidence="5" type="ORF">NCTC10119_00744</name>
</gene>
<protein>
    <submittedName>
        <fullName evidence="5">MG032/MG096/MG288 family 2</fullName>
    </submittedName>
</protein>
<evidence type="ECO:0000313" key="5">
    <source>
        <dbReference type="EMBL" id="VEU57465.1"/>
    </source>
</evidence>
<evidence type="ECO:0000256" key="1">
    <source>
        <dbReference type="ARBA" id="ARBA00010294"/>
    </source>
</evidence>
<feature type="domain" description="DUF237" evidence="3">
    <location>
        <begin position="422"/>
        <end position="560"/>
    </location>
</feature>
<keyword evidence="2" id="KW-0175">Coiled coil</keyword>
<dbReference type="EMBL" id="LR214945">
    <property type="protein sequence ID" value="VEU57465.1"/>
    <property type="molecule type" value="Genomic_DNA"/>
</dbReference>
<dbReference type="AlphaFoldDB" id="A0AB38WAE7"/>
<evidence type="ECO:0000313" key="6">
    <source>
        <dbReference type="Proteomes" id="UP000289557"/>
    </source>
</evidence>
<dbReference type="Pfam" id="PF03072">
    <property type="entry name" value="DUF237"/>
    <property type="match status" value="1"/>
</dbReference>
<name>A0AB38WAE7_MYCPM</name>
<comment type="similarity">
    <text evidence="1">Belongs to the MG032/MG096/MG288 family.</text>
</comment>
<dbReference type="InterPro" id="IPR004306">
    <property type="entry name" value="DUF237"/>
</dbReference>
<dbReference type="RefSeq" id="WP_231113981.1">
    <property type="nucleotide sequence ID" value="NZ_CP017327.1"/>
</dbReference>
<evidence type="ECO:0000259" key="3">
    <source>
        <dbReference type="Pfam" id="PF03072"/>
    </source>
</evidence>
<accession>A0AB38WAE7</accession>
<organism evidence="5 6">
    <name type="scientific">Mycoplasmoides pneumoniae</name>
    <name type="common">Mycoplasma pneumoniae</name>
    <dbReference type="NCBI Taxonomy" id="2104"/>
    <lineage>
        <taxon>Bacteria</taxon>
        <taxon>Bacillati</taxon>
        <taxon>Mycoplasmatota</taxon>
        <taxon>Mycoplasmoidales</taxon>
        <taxon>Mycoplasmoidaceae</taxon>
        <taxon>Mycoplasmoides</taxon>
    </lineage>
</organism>
<sequence>MALRNNSSLSRDGKSRLLEFGNDLGFSKEETDAFAKQKDWNQNFVKFQKQFENKLLDPKNFSLTDVYNLFSGFQQSVTATVQLMNELQTKVNEANNIFPVEAFKVPKVPEKLFGFVNQGFFPKLNPKGLNIADNVASLFEQYSLKQASLKDFDILLEKKNDIVLEHKVRYNFALQFNFETTYVGTGGEINLQFALQASTTNFSSLEELQASFSKTGDNLTAQLFWKPTVTKLVSGENDLTHIAQTAIGESLFDSRVDLSASIINSEATLKTAEATFTTQVLNPFKAKREKALAIKKAEEEKIKKELEEQKKRQEELAKQQRDKEALQKSLWKFQEFISYWNGQGKDVKQKEQFIQALEAAFSTNWNEVFNLLIAGFRSAIQTYYKDGKADQSQNAKIAFGEKGIQFPKSGPGLDGIFMSDFLRGNLTGNAHFDLKLKKVEVKNTQGKDAQGNDKKASINWQAKQNNFPFRQVNPWDFSFEVELKYEGSYGLYPGARFLNLFGSLGIPNDWKGEMSVKFVLDGKTPQWIADKPDYPGSLFKFEKNQLKFTPHVKEHVHVENKQFMEKLKESKLA</sequence>
<evidence type="ECO:0000256" key="2">
    <source>
        <dbReference type="SAM" id="Coils"/>
    </source>
</evidence>
<dbReference type="InterPro" id="IPR004319">
    <property type="entry name" value="DUF240"/>
</dbReference>
<feature type="domain" description="DUF240" evidence="4">
    <location>
        <begin position="30"/>
        <end position="263"/>
    </location>
</feature>
<dbReference type="GeneID" id="66609314"/>